<dbReference type="AlphaFoldDB" id="A0A0D0E1R3"/>
<dbReference type="HOGENOM" id="CLU_2270188_0_0_1"/>
<dbReference type="OrthoDB" id="3647690at2759"/>
<proteinExistence type="predicted"/>
<dbReference type="STRING" id="930991.A0A0D0E1R3"/>
<keyword evidence="2" id="KW-1185">Reference proteome</keyword>
<evidence type="ECO:0000313" key="2">
    <source>
        <dbReference type="Proteomes" id="UP000054538"/>
    </source>
</evidence>
<dbReference type="EMBL" id="KN825116">
    <property type="protein sequence ID" value="KIK94324.1"/>
    <property type="molecule type" value="Genomic_DNA"/>
</dbReference>
<dbReference type="Gene3D" id="2.40.50.40">
    <property type="match status" value="1"/>
</dbReference>
<accession>A0A0D0E1R3</accession>
<dbReference type="InParanoid" id="A0A0D0E1R3"/>
<protein>
    <recommendedName>
        <fullName evidence="3">Chromo domain-containing protein</fullName>
    </recommendedName>
</protein>
<gene>
    <name evidence="1" type="ORF">PAXRUDRAFT_92209</name>
</gene>
<reference evidence="1 2" key="1">
    <citation type="submission" date="2014-04" db="EMBL/GenBank/DDBJ databases">
        <authorList>
            <consortium name="DOE Joint Genome Institute"/>
            <person name="Kuo A."/>
            <person name="Kohler A."/>
            <person name="Jargeat P."/>
            <person name="Nagy L.G."/>
            <person name="Floudas D."/>
            <person name="Copeland A."/>
            <person name="Barry K.W."/>
            <person name="Cichocki N."/>
            <person name="Veneault-Fourrey C."/>
            <person name="LaButti K."/>
            <person name="Lindquist E.A."/>
            <person name="Lipzen A."/>
            <person name="Lundell T."/>
            <person name="Morin E."/>
            <person name="Murat C."/>
            <person name="Sun H."/>
            <person name="Tunlid A."/>
            <person name="Henrissat B."/>
            <person name="Grigoriev I.V."/>
            <person name="Hibbett D.S."/>
            <person name="Martin F."/>
            <person name="Nordberg H.P."/>
            <person name="Cantor M.N."/>
            <person name="Hua S.X."/>
        </authorList>
    </citation>
    <scope>NUCLEOTIDE SEQUENCE [LARGE SCALE GENOMIC DNA]</scope>
    <source>
        <strain evidence="1 2">Ve08.2h10</strain>
    </source>
</reference>
<reference evidence="2" key="2">
    <citation type="submission" date="2015-01" db="EMBL/GenBank/DDBJ databases">
        <title>Evolutionary Origins and Diversification of the Mycorrhizal Mutualists.</title>
        <authorList>
            <consortium name="DOE Joint Genome Institute"/>
            <consortium name="Mycorrhizal Genomics Consortium"/>
            <person name="Kohler A."/>
            <person name="Kuo A."/>
            <person name="Nagy L.G."/>
            <person name="Floudas D."/>
            <person name="Copeland A."/>
            <person name="Barry K.W."/>
            <person name="Cichocki N."/>
            <person name="Veneault-Fourrey C."/>
            <person name="LaButti K."/>
            <person name="Lindquist E.A."/>
            <person name="Lipzen A."/>
            <person name="Lundell T."/>
            <person name="Morin E."/>
            <person name="Murat C."/>
            <person name="Riley R."/>
            <person name="Ohm R."/>
            <person name="Sun H."/>
            <person name="Tunlid A."/>
            <person name="Henrissat B."/>
            <person name="Grigoriev I.V."/>
            <person name="Hibbett D.S."/>
            <person name="Martin F."/>
        </authorList>
    </citation>
    <scope>NUCLEOTIDE SEQUENCE [LARGE SCALE GENOMIC DNA]</scope>
    <source>
        <strain evidence="2">Ve08.2h10</strain>
    </source>
</reference>
<evidence type="ECO:0008006" key="3">
    <source>
        <dbReference type="Google" id="ProtNLM"/>
    </source>
</evidence>
<evidence type="ECO:0000313" key="1">
    <source>
        <dbReference type="EMBL" id="KIK94324.1"/>
    </source>
</evidence>
<dbReference type="Proteomes" id="UP000054538">
    <property type="component" value="Unassembled WGS sequence"/>
</dbReference>
<sequence length="103" mass="11840">MSSDDESVGNLVLERETQFVPRSDDDEVLWEVQEITAERGKKYKVKWVGIDPATNKPWAQSWVDKHDCTDRLVAEWEVTKKNKLAAKKKRGECLISLGLGRPR</sequence>
<feature type="non-terminal residue" evidence="1">
    <location>
        <position position="103"/>
    </location>
</feature>
<name>A0A0D0E1R3_9AGAM</name>
<organism evidence="1 2">
    <name type="scientific">Paxillus rubicundulus Ve08.2h10</name>
    <dbReference type="NCBI Taxonomy" id="930991"/>
    <lineage>
        <taxon>Eukaryota</taxon>
        <taxon>Fungi</taxon>
        <taxon>Dikarya</taxon>
        <taxon>Basidiomycota</taxon>
        <taxon>Agaricomycotina</taxon>
        <taxon>Agaricomycetes</taxon>
        <taxon>Agaricomycetidae</taxon>
        <taxon>Boletales</taxon>
        <taxon>Paxilineae</taxon>
        <taxon>Paxillaceae</taxon>
        <taxon>Paxillus</taxon>
    </lineage>
</organism>